<dbReference type="InterPro" id="IPR038277">
    <property type="entry name" value="UreF_sf"/>
</dbReference>
<keyword evidence="1 3" id="KW-0996">Nickel insertion</keyword>
<name>A0A9J6PKI0_9PROT</name>
<comment type="function">
    <text evidence="3">Required for maturation of urease via the functional incorporation of the urease nickel metallocenter.</text>
</comment>
<dbReference type="EMBL" id="JAMZFT010000002">
    <property type="protein sequence ID" value="MCP1337079.1"/>
    <property type="molecule type" value="Genomic_DNA"/>
</dbReference>
<comment type="subunit">
    <text evidence="3">UreD, UreF and UreG form a complex that acts as a GTP-hydrolysis-dependent molecular chaperone, activating the urease apoprotein by helping to assemble the nickel containing metallocenter of UreC. The UreE protein probably delivers the nickel.</text>
</comment>
<dbReference type="Pfam" id="PF01730">
    <property type="entry name" value="UreF"/>
    <property type="match status" value="1"/>
</dbReference>
<protein>
    <recommendedName>
        <fullName evidence="3">Urease accessory protein UreF</fullName>
    </recommendedName>
</protein>
<dbReference type="PANTHER" id="PTHR33620:SF1">
    <property type="entry name" value="UREASE ACCESSORY PROTEIN F"/>
    <property type="match status" value="1"/>
</dbReference>
<dbReference type="PANTHER" id="PTHR33620">
    <property type="entry name" value="UREASE ACCESSORY PROTEIN F"/>
    <property type="match status" value="1"/>
</dbReference>
<dbReference type="HAMAP" id="MF_01385">
    <property type="entry name" value="UreF"/>
    <property type="match status" value="1"/>
</dbReference>
<accession>A0A9J6PKI0</accession>
<dbReference type="AlphaFoldDB" id="A0A9J6PKI0"/>
<dbReference type="GO" id="GO:0016151">
    <property type="term" value="F:nickel cation binding"/>
    <property type="evidence" value="ECO:0007669"/>
    <property type="project" value="UniProtKB-UniRule"/>
</dbReference>
<evidence type="ECO:0000313" key="4">
    <source>
        <dbReference type="EMBL" id="MCP1337079.1"/>
    </source>
</evidence>
<evidence type="ECO:0000256" key="2">
    <source>
        <dbReference type="ARBA" id="ARBA00023186"/>
    </source>
</evidence>
<comment type="subcellular location">
    <subcellularLocation>
        <location evidence="3">Cytoplasm</location>
    </subcellularLocation>
</comment>
<dbReference type="RefSeq" id="WP_269333014.1">
    <property type="nucleotide sequence ID" value="NZ_JAMZFT010000002.1"/>
</dbReference>
<dbReference type="Gene3D" id="1.10.4190.10">
    <property type="entry name" value="Urease accessory protein UreF"/>
    <property type="match status" value="1"/>
</dbReference>
<keyword evidence="2 3" id="KW-0143">Chaperone</keyword>
<comment type="similarity">
    <text evidence="3">Belongs to the UreF family.</text>
</comment>
<comment type="caution">
    <text evidence="4">The sequence shown here is derived from an EMBL/GenBank/DDBJ whole genome shotgun (WGS) entry which is preliminary data.</text>
</comment>
<reference evidence="4" key="1">
    <citation type="submission" date="2022-06" db="EMBL/GenBank/DDBJ databases">
        <title>Isolation and Genomics of Futiania mangrovii gen. nov., sp. nov., a Rare and Metabolically-versatile member in the Class Alphaproteobacteria.</title>
        <authorList>
            <person name="Liu L."/>
            <person name="Huang W.-C."/>
            <person name="Pan J."/>
            <person name="Li J."/>
            <person name="Huang Y."/>
            <person name="Du H."/>
            <person name="Liu Y."/>
            <person name="Li M."/>
        </authorList>
    </citation>
    <scope>NUCLEOTIDE SEQUENCE</scope>
    <source>
        <strain evidence="4">FT118</strain>
    </source>
</reference>
<keyword evidence="3" id="KW-0963">Cytoplasm</keyword>
<dbReference type="GO" id="GO:0005737">
    <property type="term" value="C:cytoplasm"/>
    <property type="evidence" value="ECO:0007669"/>
    <property type="project" value="UniProtKB-SubCell"/>
</dbReference>
<dbReference type="PIRSF" id="PIRSF009467">
    <property type="entry name" value="Ureas_acces_UreF"/>
    <property type="match status" value="1"/>
</dbReference>
<organism evidence="4 5">
    <name type="scientific">Futiania mangrovi</name>
    <dbReference type="NCBI Taxonomy" id="2959716"/>
    <lineage>
        <taxon>Bacteria</taxon>
        <taxon>Pseudomonadati</taxon>
        <taxon>Pseudomonadota</taxon>
        <taxon>Alphaproteobacteria</taxon>
        <taxon>Futianiales</taxon>
        <taxon>Futianiaceae</taxon>
        <taxon>Futiania</taxon>
    </lineage>
</organism>
<dbReference type="Proteomes" id="UP001055804">
    <property type="component" value="Unassembled WGS sequence"/>
</dbReference>
<dbReference type="InterPro" id="IPR002639">
    <property type="entry name" value="UreF"/>
</dbReference>
<proteinExistence type="inferred from homology"/>
<evidence type="ECO:0000313" key="5">
    <source>
        <dbReference type="Proteomes" id="UP001055804"/>
    </source>
</evidence>
<sequence length="237" mass="24837">MRIPMDMPMAEHGENMGAGGLYRLLAWLSPSYPVGAFSYSHGLEWAVETGDVRTADDLRTWVEDILAHGGGRQDAILLAAALRARRDGDSAGLAEVAELAGALSPTRERRLETLAQGTAFRLATQAAWPAGAPDEATGQVAYPVAVGVAAADHGVPLDAALVAYLHAFAANIVSAGVRLVPLGQTDGQRIVAALEPAVQAAAEEARAATLDDLGGCALLADIASMRHETQYTRLFRT</sequence>
<gene>
    <name evidence="3" type="primary">ureF</name>
    <name evidence="4" type="ORF">NJQ99_11705</name>
</gene>
<evidence type="ECO:0000256" key="1">
    <source>
        <dbReference type="ARBA" id="ARBA00022988"/>
    </source>
</evidence>
<keyword evidence="5" id="KW-1185">Reference proteome</keyword>
<evidence type="ECO:0000256" key="3">
    <source>
        <dbReference type="HAMAP-Rule" id="MF_01385"/>
    </source>
</evidence>